<protein>
    <submittedName>
        <fullName evidence="1">Uncharacterized protein</fullName>
    </submittedName>
</protein>
<evidence type="ECO:0000313" key="1">
    <source>
        <dbReference type="EMBL" id="HJB27732.1"/>
    </source>
</evidence>
<comment type="caution">
    <text evidence="1">The sequence shown here is derived from an EMBL/GenBank/DDBJ whole genome shotgun (WGS) entry which is preliminary data.</text>
</comment>
<gene>
    <name evidence="1" type="ORF">IAA06_02935</name>
</gene>
<name>A0A9D2RV13_9FIRM</name>
<dbReference type="Proteomes" id="UP000823842">
    <property type="component" value="Unassembled WGS sequence"/>
</dbReference>
<sequence>MGTMLLTSSVSAATHEFNFQFEDVTTTKDWKETWAKSDNENRWYITLLESAGILKKSTLSSSNIFGCRMRDMTVGPAVDSYHTFSNHVQSYPIEYIRDSNGNPIVGKGHAMRLRAKKDDSSTSSKALKVYGKCAP</sequence>
<dbReference type="EMBL" id="DWYZ01000067">
    <property type="protein sequence ID" value="HJB27732.1"/>
    <property type="molecule type" value="Genomic_DNA"/>
</dbReference>
<reference evidence="1" key="2">
    <citation type="submission" date="2021-04" db="EMBL/GenBank/DDBJ databases">
        <authorList>
            <person name="Gilroy R."/>
        </authorList>
    </citation>
    <scope>NUCLEOTIDE SEQUENCE</scope>
    <source>
        <strain evidence="1">ChiSjej1B19-5720</strain>
    </source>
</reference>
<reference evidence="1" key="1">
    <citation type="journal article" date="2021" name="PeerJ">
        <title>Extensive microbial diversity within the chicken gut microbiome revealed by metagenomics and culture.</title>
        <authorList>
            <person name="Gilroy R."/>
            <person name="Ravi A."/>
            <person name="Getino M."/>
            <person name="Pursley I."/>
            <person name="Horton D.L."/>
            <person name="Alikhan N.F."/>
            <person name="Baker D."/>
            <person name="Gharbi K."/>
            <person name="Hall N."/>
            <person name="Watson M."/>
            <person name="Adriaenssens E.M."/>
            <person name="Foster-Nyarko E."/>
            <person name="Jarju S."/>
            <person name="Secka A."/>
            <person name="Antonio M."/>
            <person name="Oren A."/>
            <person name="Chaudhuri R.R."/>
            <person name="La Ragione R."/>
            <person name="Hildebrand F."/>
            <person name="Pallen M.J."/>
        </authorList>
    </citation>
    <scope>NUCLEOTIDE SEQUENCE</scope>
    <source>
        <strain evidence="1">ChiSjej1B19-5720</strain>
    </source>
</reference>
<dbReference type="AlphaFoldDB" id="A0A9D2RV13"/>
<evidence type="ECO:0000313" key="2">
    <source>
        <dbReference type="Proteomes" id="UP000823842"/>
    </source>
</evidence>
<proteinExistence type="predicted"/>
<organism evidence="1 2">
    <name type="scientific">Candidatus Blautia faecavium</name>
    <dbReference type="NCBI Taxonomy" id="2838487"/>
    <lineage>
        <taxon>Bacteria</taxon>
        <taxon>Bacillati</taxon>
        <taxon>Bacillota</taxon>
        <taxon>Clostridia</taxon>
        <taxon>Lachnospirales</taxon>
        <taxon>Lachnospiraceae</taxon>
        <taxon>Blautia</taxon>
    </lineage>
</organism>
<accession>A0A9D2RV13</accession>